<organism evidence="2 3">
    <name type="scientific">Frigoriglobus tundricola</name>
    <dbReference type="NCBI Taxonomy" id="2774151"/>
    <lineage>
        <taxon>Bacteria</taxon>
        <taxon>Pseudomonadati</taxon>
        <taxon>Planctomycetota</taxon>
        <taxon>Planctomycetia</taxon>
        <taxon>Gemmatales</taxon>
        <taxon>Gemmataceae</taxon>
        <taxon>Frigoriglobus</taxon>
    </lineage>
</organism>
<dbReference type="EC" id="4.6.1.1" evidence="2"/>
<keyword evidence="3" id="KW-1185">Reference proteome</keyword>
<sequence length="187" mass="21056">MLEVEVKYRNADRAAAVATLLDWGAALAQDRTDVDLYLSAPDRDLKAADEAFRLRRIGPKNYLTYKGPRRDTETKTRPEIEVALADGDAVATDAERLLLALGYKPVTVVRKKRRVYQFHRDEFELEACFDSVDRVGEFVELEIMAEEARYETAKATLLTVAAELGLTDKEPRSYLAMVLEAQARGEA</sequence>
<dbReference type="CDD" id="cd07890">
    <property type="entry name" value="CYTH-like_AC_IV-like"/>
    <property type="match status" value="1"/>
</dbReference>
<dbReference type="EMBL" id="CP053452">
    <property type="protein sequence ID" value="QJX00461.1"/>
    <property type="molecule type" value="Genomic_DNA"/>
</dbReference>
<gene>
    <name evidence="2" type="ORF">FTUN_8091</name>
</gene>
<dbReference type="AlphaFoldDB" id="A0A6M5Z4P7"/>
<dbReference type="PANTHER" id="PTHR21028:SF2">
    <property type="entry name" value="CYTH DOMAIN-CONTAINING PROTEIN"/>
    <property type="match status" value="1"/>
</dbReference>
<dbReference type="NCBIfam" id="TIGR00318">
    <property type="entry name" value="cyaB"/>
    <property type="match status" value="1"/>
</dbReference>
<dbReference type="InterPro" id="IPR033469">
    <property type="entry name" value="CYTH-like_dom_sf"/>
</dbReference>
<dbReference type="InterPro" id="IPR023577">
    <property type="entry name" value="CYTH_domain"/>
</dbReference>
<dbReference type="Pfam" id="PF01928">
    <property type="entry name" value="CYTH"/>
    <property type="match status" value="1"/>
</dbReference>
<dbReference type="Gene3D" id="2.40.320.10">
    <property type="entry name" value="Hypothetical Protein Pfu-838710-001"/>
    <property type="match status" value="1"/>
</dbReference>
<dbReference type="InterPro" id="IPR008173">
    <property type="entry name" value="Adenylyl_cyclase_CyaB"/>
</dbReference>
<keyword evidence="2" id="KW-0456">Lyase</keyword>
<dbReference type="Proteomes" id="UP000503447">
    <property type="component" value="Chromosome"/>
</dbReference>
<evidence type="ECO:0000313" key="3">
    <source>
        <dbReference type="Proteomes" id="UP000503447"/>
    </source>
</evidence>
<evidence type="ECO:0000259" key="1">
    <source>
        <dbReference type="PROSITE" id="PS51707"/>
    </source>
</evidence>
<dbReference type="KEGG" id="ftj:FTUN_8091"/>
<reference evidence="3" key="1">
    <citation type="submission" date="2020-05" db="EMBL/GenBank/DDBJ databases">
        <title>Frigoriglobus tundricola gen. nov., sp. nov., a psychrotolerant cellulolytic planctomycete of the family Gemmataceae with two divergent copies of 16S rRNA gene.</title>
        <authorList>
            <person name="Kulichevskaya I.S."/>
            <person name="Ivanova A.A."/>
            <person name="Naumoff D.G."/>
            <person name="Beletsky A.V."/>
            <person name="Rijpstra W.I.C."/>
            <person name="Sinninghe Damste J.S."/>
            <person name="Mardanov A.V."/>
            <person name="Ravin N.V."/>
            <person name="Dedysh S.N."/>
        </authorList>
    </citation>
    <scope>NUCLEOTIDE SEQUENCE [LARGE SCALE GENOMIC DNA]</scope>
    <source>
        <strain evidence="3">PL17</strain>
    </source>
</reference>
<evidence type="ECO:0000313" key="2">
    <source>
        <dbReference type="EMBL" id="QJX00461.1"/>
    </source>
</evidence>
<protein>
    <submittedName>
        <fullName evidence="2">Adenylate cyclase</fullName>
        <ecNumber evidence="2">4.6.1.1</ecNumber>
    </submittedName>
</protein>
<dbReference type="PROSITE" id="PS51707">
    <property type="entry name" value="CYTH"/>
    <property type="match status" value="1"/>
</dbReference>
<name>A0A6M5Z4P7_9BACT</name>
<dbReference type="SMART" id="SM01118">
    <property type="entry name" value="CYTH"/>
    <property type="match status" value="1"/>
</dbReference>
<accession>A0A6M5Z4P7</accession>
<feature type="domain" description="CYTH" evidence="1">
    <location>
        <begin position="1"/>
        <end position="180"/>
    </location>
</feature>
<dbReference type="SUPFAM" id="SSF55154">
    <property type="entry name" value="CYTH-like phosphatases"/>
    <property type="match status" value="1"/>
</dbReference>
<proteinExistence type="predicted"/>
<dbReference type="PANTHER" id="PTHR21028">
    <property type="entry name" value="SI:CH211-156B7.4"/>
    <property type="match status" value="1"/>
</dbReference>
<dbReference type="GO" id="GO:0004016">
    <property type="term" value="F:adenylate cyclase activity"/>
    <property type="evidence" value="ECO:0007669"/>
    <property type="project" value="UniProtKB-EC"/>
</dbReference>